<dbReference type="Pfam" id="PF09451">
    <property type="entry name" value="ATG27"/>
    <property type="match status" value="1"/>
</dbReference>
<keyword evidence="17" id="KW-0968">Cytoplasmic vesicle</keyword>
<keyword evidence="8 18" id="KW-0812">Transmembrane</keyword>
<proteinExistence type="inferred from homology"/>
<evidence type="ECO:0000256" key="5">
    <source>
        <dbReference type="ARBA" id="ARBA00005363"/>
    </source>
</evidence>
<evidence type="ECO:0000256" key="8">
    <source>
        <dbReference type="ARBA" id="ARBA00022692"/>
    </source>
</evidence>
<comment type="subcellular location">
    <subcellularLocation>
        <location evidence="2">Cytoplasmic vesicle membrane</location>
        <topology evidence="2">Single-pass type I membrane protein</topology>
    </subcellularLocation>
    <subcellularLocation>
        <location evidence="4">Golgi apparatus membrane</location>
        <topology evidence="4">Single-pass type I membrane protein</topology>
    </subcellularLocation>
    <subcellularLocation>
        <location evidence="1">Mitochondrion membrane</location>
        <topology evidence="1">Single-pass membrane protein</topology>
    </subcellularLocation>
    <subcellularLocation>
        <location evidence="3">Preautophagosomal structure membrane</location>
        <topology evidence="3">Single-pass type I membrane protein</topology>
    </subcellularLocation>
</comment>
<evidence type="ECO:0000259" key="20">
    <source>
        <dbReference type="PROSITE" id="PS51914"/>
    </source>
</evidence>
<evidence type="ECO:0000256" key="11">
    <source>
        <dbReference type="ARBA" id="ARBA00022989"/>
    </source>
</evidence>
<keyword evidence="14" id="KW-0496">Mitochondrion</keyword>
<evidence type="ECO:0000256" key="17">
    <source>
        <dbReference type="ARBA" id="ARBA00023329"/>
    </source>
</evidence>
<keyword evidence="12" id="KW-0072">Autophagy</keyword>
<evidence type="ECO:0000256" key="12">
    <source>
        <dbReference type="ARBA" id="ARBA00023006"/>
    </source>
</evidence>
<keyword evidence="7" id="KW-0813">Transport</keyword>
<sequence>MLLLPTSALLLSSLALFANAQAHVSCVISKSAGLSNTYDLSLLGQDVHRAGLTEPTPPTQTLSTVRLILCGGEGKGLELEDGVEQADQCPLGTTVCLRVENIKLNSDPRSRTISVIPIAGSNIPGIDLPGQVIWGQHQIDCPQGQEKGKKCYDVIGNYTGGEWNNHRQKLSIALRCVPSEQSEKEPEFLSYSDSVLSLIWRSEHACPKALDSDDGSSDEGNSNKKRSSGFWGWFFFLLLLVPPIYLGLGIYHNRTTYDAKGWDMVPHRQFWQDFPGLVIELFNHLTSNFRRTSRSSSSSNRGGYESL</sequence>
<dbReference type="GO" id="GO:0015031">
    <property type="term" value="P:protein transport"/>
    <property type="evidence" value="ECO:0007669"/>
    <property type="project" value="UniProtKB-KW"/>
</dbReference>
<evidence type="ECO:0000256" key="19">
    <source>
        <dbReference type="SAM" id="SignalP"/>
    </source>
</evidence>
<evidence type="ECO:0000256" key="3">
    <source>
        <dbReference type="ARBA" id="ARBA00004472"/>
    </source>
</evidence>
<keyword evidence="9 19" id="KW-0732">Signal</keyword>
<dbReference type="InterPro" id="IPR044865">
    <property type="entry name" value="MRH_dom"/>
</dbReference>
<dbReference type="GO" id="GO:0031966">
    <property type="term" value="C:mitochondrial membrane"/>
    <property type="evidence" value="ECO:0007669"/>
    <property type="project" value="UniProtKB-SubCell"/>
</dbReference>
<dbReference type="PANTHER" id="PTHR15071:SF13">
    <property type="entry name" value="AUTOPHAGY-RELATED PROTEIN 27"/>
    <property type="match status" value="1"/>
</dbReference>
<dbReference type="GO" id="GO:0000139">
    <property type="term" value="C:Golgi membrane"/>
    <property type="evidence" value="ECO:0007669"/>
    <property type="project" value="UniProtKB-SubCell"/>
</dbReference>
<evidence type="ECO:0000256" key="2">
    <source>
        <dbReference type="ARBA" id="ARBA00004358"/>
    </source>
</evidence>
<keyword evidence="13" id="KW-0333">Golgi apparatus</keyword>
<dbReference type="PROSITE" id="PS51914">
    <property type="entry name" value="MRH"/>
    <property type="match status" value="1"/>
</dbReference>
<feature type="chain" id="PRO_5002522285" description="Autophagy-related protein 27" evidence="19">
    <location>
        <begin position="23"/>
        <end position="307"/>
    </location>
</feature>
<dbReference type="EMBL" id="LN483326">
    <property type="protein sequence ID" value="CDZ98266.1"/>
    <property type="molecule type" value="Genomic_DNA"/>
</dbReference>
<evidence type="ECO:0000256" key="18">
    <source>
        <dbReference type="SAM" id="Phobius"/>
    </source>
</evidence>
<evidence type="ECO:0000256" key="4">
    <source>
        <dbReference type="ARBA" id="ARBA00004614"/>
    </source>
</evidence>
<keyword evidence="11 18" id="KW-1133">Transmembrane helix</keyword>
<keyword evidence="15 18" id="KW-0472">Membrane</keyword>
<dbReference type="GO" id="GO:0030659">
    <property type="term" value="C:cytoplasmic vesicle membrane"/>
    <property type="evidence" value="ECO:0007669"/>
    <property type="project" value="UniProtKB-SubCell"/>
</dbReference>
<feature type="signal peptide" evidence="19">
    <location>
        <begin position="1"/>
        <end position="22"/>
    </location>
</feature>
<evidence type="ECO:0000256" key="7">
    <source>
        <dbReference type="ARBA" id="ARBA00022448"/>
    </source>
</evidence>
<evidence type="ECO:0000256" key="16">
    <source>
        <dbReference type="ARBA" id="ARBA00023157"/>
    </source>
</evidence>
<reference evidence="21" key="1">
    <citation type="submission" date="2014-08" db="EMBL/GenBank/DDBJ databases">
        <authorList>
            <person name="Sharma Rahul"/>
            <person name="Thines Marco"/>
        </authorList>
    </citation>
    <scope>NUCLEOTIDE SEQUENCE</scope>
</reference>
<protein>
    <recommendedName>
        <fullName evidence="6">Autophagy-related protein 27</fullName>
    </recommendedName>
</protein>
<dbReference type="GO" id="GO:0006914">
    <property type="term" value="P:autophagy"/>
    <property type="evidence" value="ECO:0007669"/>
    <property type="project" value="UniProtKB-KW"/>
</dbReference>
<dbReference type="Gene3D" id="2.70.130.10">
    <property type="entry name" value="Mannose-6-phosphate receptor binding domain"/>
    <property type="match status" value="1"/>
</dbReference>
<accession>A0A0F7SH96</accession>
<organism evidence="21">
    <name type="scientific">Phaffia rhodozyma</name>
    <name type="common">Yeast</name>
    <name type="synonym">Xanthophyllomyces dendrorhous</name>
    <dbReference type="NCBI Taxonomy" id="264483"/>
    <lineage>
        <taxon>Eukaryota</taxon>
        <taxon>Fungi</taxon>
        <taxon>Dikarya</taxon>
        <taxon>Basidiomycota</taxon>
        <taxon>Agaricomycotina</taxon>
        <taxon>Tremellomycetes</taxon>
        <taxon>Cystofilobasidiales</taxon>
        <taxon>Mrakiaceae</taxon>
        <taxon>Phaffia</taxon>
    </lineage>
</organism>
<comment type="similarity">
    <text evidence="5">Belongs to the ATG27 family.</text>
</comment>
<keyword evidence="16" id="KW-1015">Disulfide bond</keyword>
<evidence type="ECO:0000256" key="14">
    <source>
        <dbReference type="ARBA" id="ARBA00023128"/>
    </source>
</evidence>
<keyword evidence="10" id="KW-0653">Protein transport</keyword>
<dbReference type="InterPro" id="IPR009011">
    <property type="entry name" value="Man6P_isomerase_rcpt-bd_dom_sf"/>
</dbReference>
<feature type="domain" description="MRH" evidence="20">
    <location>
        <begin position="24"/>
        <end position="208"/>
    </location>
</feature>
<evidence type="ECO:0000256" key="6">
    <source>
        <dbReference type="ARBA" id="ARBA00013776"/>
    </source>
</evidence>
<evidence type="ECO:0000256" key="13">
    <source>
        <dbReference type="ARBA" id="ARBA00023034"/>
    </source>
</evidence>
<name>A0A0F7SH96_PHARH</name>
<evidence type="ECO:0000313" key="21">
    <source>
        <dbReference type="EMBL" id="CDZ98266.1"/>
    </source>
</evidence>
<dbReference type="PANTHER" id="PTHR15071">
    <property type="entry name" value="MANNOSE-6-PHOSPHATE RECEPTOR FAMILY MEMBER"/>
    <property type="match status" value="1"/>
</dbReference>
<evidence type="ECO:0000256" key="9">
    <source>
        <dbReference type="ARBA" id="ARBA00022729"/>
    </source>
</evidence>
<dbReference type="AlphaFoldDB" id="A0A0F7SH96"/>
<evidence type="ECO:0000256" key="10">
    <source>
        <dbReference type="ARBA" id="ARBA00022927"/>
    </source>
</evidence>
<feature type="transmembrane region" description="Helical" evidence="18">
    <location>
        <begin position="230"/>
        <end position="251"/>
    </location>
</feature>
<evidence type="ECO:0000256" key="15">
    <source>
        <dbReference type="ARBA" id="ARBA00023136"/>
    </source>
</evidence>
<evidence type="ECO:0000256" key="1">
    <source>
        <dbReference type="ARBA" id="ARBA00004304"/>
    </source>
</evidence>
<dbReference type="InterPro" id="IPR018939">
    <property type="entry name" value="Autophagy-rel_prot_27"/>
</dbReference>
<dbReference type="GO" id="GO:0034045">
    <property type="term" value="C:phagophore assembly site membrane"/>
    <property type="evidence" value="ECO:0007669"/>
    <property type="project" value="UniProtKB-SubCell"/>
</dbReference>